<reference evidence="1" key="2">
    <citation type="journal article" date="2015" name="Data Brief">
        <title>Shoot transcriptome of the giant reed, Arundo donax.</title>
        <authorList>
            <person name="Barrero R.A."/>
            <person name="Guerrero F.D."/>
            <person name="Moolhuijzen P."/>
            <person name="Goolsby J.A."/>
            <person name="Tidwell J."/>
            <person name="Bellgard S.E."/>
            <person name="Bellgard M.I."/>
        </authorList>
    </citation>
    <scope>NUCLEOTIDE SEQUENCE</scope>
    <source>
        <tissue evidence="1">Shoot tissue taken approximately 20 cm above the soil surface</tissue>
    </source>
</reference>
<name>A0A0A9BAC8_ARUDO</name>
<dbReference type="EMBL" id="GBRH01236956">
    <property type="protein sequence ID" value="JAD60939.1"/>
    <property type="molecule type" value="Transcribed_RNA"/>
</dbReference>
<sequence>MVCSSTCYAVLFRLDPSYYNYITTDFLLTCSDFVLAKLPRNLLETSRKVLQQKQKLIDSLLKLPNSFKLFLA</sequence>
<reference evidence="1" key="1">
    <citation type="submission" date="2014-09" db="EMBL/GenBank/DDBJ databases">
        <authorList>
            <person name="Magalhaes I.L.F."/>
            <person name="Oliveira U."/>
            <person name="Santos F.R."/>
            <person name="Vidigal T.H.D.A."/>
            <person name="Brescovit A.D."/>
            <person name="Santos A.J."/>
        </authorList>
    </citation>
    <scope>NUCLEOTIDE SEQUENCE</scope>
    <source>
        <tissue evidence="1">Shoot tissue taken approximately 20 cm above the soil surface</tissue>
    </source>
</reference>
<accession>A0A0A9BAC8</accession>
<organism evidence="1">
    <name type="scientific">Arundo donax</name>
    <name type="common">Giant reed</name>
    <name type="synonym">Donax arundinaceus</name>
    <dbReference type="NCBI Taxonomy" id="35708"/>
    <lineage>
        <taxon>Eukaryota</taxon>
        <taxon>Viridiplantae</taxon>
        <taxon>Streptophyta</taxon>
        <taxon>Embryophyta</taxon>
        <taxon>Tracheophyta</taxon>
        <taxon>Spermatophyta</taxon>
        <taxon>Magnoliopsida</taxon>
        <taxon>Liliopsida</taxon>
        <taxon>Poales</taxon>
        <taxon>Poaceae</taxon>
        <taxon>PACMAD clade</taxon>
        <taxon>Arundinoideae</taxon>
        <taxon>Arundineae</taxon>
        <taxon>Arundo</taxon>
    </lineage>
</organism>
<protein>
    <submittedName>
        <fullName evidence="1">Uncharacterized protein</fullName>
    </submittedName>
</protein>
<dbReference type="AlphaFoldDB" id="A0A0A9BAC8"/>
<evidence type="ECO:0000313" key="1">
    <source>
        <dbReference type="EMBL" id="JAD60939.1"/>
    </source>
</evidence>
<proteinExistence type="predicted"/>